<dbReference type="EMBL" id="FOHZ01000052">
    <property type="protein sequence ID" value="SET93741.1"/>
    <property type="molecule type" value="Genomic_DNA"/>
</dbReference>
<dbReference type="AlphaFoldDB" id="A0A1I0IAE7"/>
<sequence>MLLVDIPRKELRKIALKFGSKLMIWKTLNRPSPNIQSLDYAPSIPIDTT</sequence>
<evidence type="ECO:0000313" key="1">
    <source>
        <dbReference type="EMBL" id="SET93741.1"/>
    </source>
</evidence>
<gene>
    <name evidence="1" type="ORF">SAMN04487962_1522</name>
</gene>
<evidence type="ECO:0000313" key="2">
    <source>
        <dbReference type="Proteomes" id="UP000198762"/>
    </source>
</evidence>
<keyword evidence="2" id="KW-1185">Reference proteome</keyword>
<organism evidence="1 2">
    <name type="scientific">Marinobacter segnicrescens</name>
    <dbReference type="NCBI Taxonomy" id="430453"/>
    <lineage>
        <taxon>Bacteria</taxon>
        <taxon>Pseudomonadati</taxon>
        <taxon>Pseudomonadota</taxon>
        <taxon>Gammaproteobacteria</taxon>
        <taxon>Pseudomonadales</taxon>
        <taxon>Marinobacteraceae</taxon>
        <taxon>Marinobacter</taxon>
    </lineage>
</organism>
<protein>
    <submittedName>
        <fullName evidence="1">Uncharacterized protein</fullName>
    </submittedName>
</protein>
<name>A0A1I0IAE7_9GAMM</name>
<dbReference type="Proteomes" id="UP000198762">
    <property type="component" value="Unassembled WGS sequence"/>
</dbReference>
<accession>A0A1I0IAE7</accession>
<reference evidence="2" key="1">
    <citation type="submission" date="2016-10" db="EMBL/GenBank/DDBJ databases">
        <authorList>
            <person name="Varghese N."/>
            <person name="Submissions S."/>
        </authorList>
    </citation>
    <scope>NUCLEOTIDE SEQUENCE [LARGE SCALE GENOMIC DNA]</scope>
    <source>
        <strain evidence="2">CGMCC 1.6489</strain>
    </source>
</reference>
<proteinExistence type="predicted"/>